<dbReference type="PROSITE" id="PS51257">
    <property type="entry name" value="PROKAR_LIPOPROTEIN"/>
    <property type="match status" value="1"/>
</dbReference>
<dbReference type="GO" id="GO:0046872">
    <property type="term" value="F:metal ion binding"/>
    <property type="evidence" value="ECO:0007669"/>
    <property type="project" value="UniProtKB-KW"/>
</dbReference>
<dbReference type="Proteomes" id="UP000588586">
    <property type="component" value="Unassembled WGS sequence"/>
</dbReference>
<dbReference type="InterPro" id="IPR026045">
    <property type="entry name" value="Ferric-bd"/>
</dbReference>
<keyword evidence="2" id="KW-0406">Ion transport</keyword>
<reference evidence="6 7" key="1">
    <citation type="submission" date="2020-04" db="EMBL/GenBank/DDBJ databases">
        <title>Knoellia sp. isolate from air conditioner.</title>
        <authorList>
            <person name="Chea S."/>
            <person name="Kim D.-U."/>
        </authorList>
    </citation>
    <scope>NUCLEOTIDE SEQUENCE [LARGE SCALE GENOMIC DNA]</scope>
    <source>
        <strain evidence="6 7">DB2414S</strain>
    </source>
</reference>
<evidence type="ECO:0000256" key="5">
    <source>
        <dbReference type="SAM" id="SignalP"/>
    </source>
</evidence>
<dbReference type="EMBL" id="JABEPQ010000001">
    <property type="protein sequence ID" value="NNM44978.1"/>
    <property type="molecule type" value="Genomic_DNA"/>
</dbReference>
<dbReference type="GO" id="GO:0030288">
    <property type="term" value="C:outer membrane-bounded periplasmic space"/>
    <property type="evidence" value="ECO:0007669"/>
    <property type="project" value="TreeGrafter"/>
</dbReference>
<dbReference type="SUPFAM" id="SSF53850">
    <property type="entry name" value="Periplasmic binding protein-like II"/>
    <property type="match status" value="1"/>
</dbReference>
<evidence type="ECO:0000256" key="1">
    <source>
        <dbReference type="ARBA" id="ARBA00008520"/>
    </source>
</evidence>
<dbReference type="PIRSF" id="PIRSF002825">
    <property type="entry name" value="CfbpA"/>
    <property type="match status" value="1"/>
</dbReference>
<dbReference type="GO" id="GO:0006826">
    <property type="term" value="P:iron ion transport"/>
    <property type="evidence" value="ECO:0007669"/>
    <property type="project" value="UniProtKB-KW"/>
</dbReference>
<name>A0A849HC47_9MICO</name>
<keyword evidence="4" id="KW-0479">Metal-binding</keyword>
<dbReference type="Gene3D" id="3.40.190.10">
    <property type="entry name" value="Periplasmic binding protein-like II"/>
    <property type="match status" value="2"/>
</dbReference>
<dbReference type="Pfam" id="PF13343">
    <property type="entry name" value="SBP_bac_6"/>
    <property type="match status" value="1"/>
</dbReference>
<keyword evidence="4" id="KW-0408">Iron</keyword>
<evidence type="ECO:0000313" key="7">
    <source>
        <dbReference type="Proteomes" id="UP000588586"/>
    </source>
</evidence>
<organism evidence="6 7">
    <name type="scientific">Knoellia koreensis</name>
    <dbReference type="NCBI Taxonomy" id="2730921"/>
    <lineage>
        <taxon>Bacteria</taxon>
        <taxon>Bacillati</taxon>
        <taxon>Actinomycetota</taxon>
        <taxon>Actinomycetes</taxon>
        <taxon>Micrococcales</taxon>
        <taxon>Intrasporangiaceae</taxon>
        <taxon>Knoellia</taxon>
    </lineage>
</organism>
<feature type="binding site" evidence="4">
    <location>
        <position position="226"/>
    </location>
    <ligand>
        <name>Fe cation</name>
        <dbReference type="ChEBI" id="CHEBI:24875"/>
    </ligand>
</feature>
<accession>A0A849HC47</accession>
<dbReference type="PANTHER" id="PTHR30006:SF15">
    <property type="entry name" value="IRON-UTILIZATION PERIPLASMIC PROTEIN"/>
    <property type="match status" value="1"/>
</dbReference>
<feature type="binding site" evidence="4">
    <location>
        <position position="42"/>
    </location>
    <ligand>
        <name>Fe cation</name>
        <dbReference type="ChEBI" id="CHEBI:24875"/>
    </ligand>
</feature>
<evidence type="ECO:0000256" key="3">
    <source>
        <dbReference type="ARBA" id="ARBA00022729"/>
    </source>
</evidence>
<keyword evidence="2" id="KW-0813">Transport</keyword>
<gene>
    <name evidence="6" type="ORF">HJG52_03030</name>
</gene>
<evidence type="ECO:0000313" key="6">
    <source>
        <dbReference type="EMBL" id="NNM44978.1"/>
    </source>
</evidence>
<keyword evidence="2" id="KW-0410">Iron transport</keyword>
<protein>
    <submittedName>
        <fullName evidence="6">Iron ABC transporter substrate-binding protein</fullName>
    </submittedName>
</protein>
<feature type="chain" id="PRO_5038700417" evidence="5">
    <location>
        <begin position="20"/>
        <end position="340"/>
    </location>
</feature>
<feature type="binding site" evidence="4">
    <location>
        <position position="90"/>
    </location>
    <ligand>
        <name>Fe cation</name>
        <dbReference type="ChEBI" id="CHEBI:24875"/>
    </ligand>
</feature>
<dbReference type="RefSeq" id="WP_171242059.1">
    <property type="nucleotide sequence ID" value="NZ_JABEPQ010000001.1"/>
</dbReference>
<keyword evidence="7" id="KW-1185">Reference proteome</keyword>
<dbReference type="PANTHER" id="PTHR30006">
    <property type="entry name" value="THIAMINE-BINDING PERIPLASMIC PROTEIN-RELATED"/>
    <property type="match status" value="1"/>
</dbReference>
<dbReference type="AlphaFoldDB" id="A0A849HC47"/>
<feature type="signal peptide" evidence="5">
    <location>
        <begin position="1"/>
        <end position="19"/>
    </location>
</feature>
<feature type="binding site" evidence="4">
    <location>
        <position position="227"/>
    </location>
    <ligand>
        <name>Fe cation</name>
        <dbReference type="ChEBI" id="CHEBI:24875"/>
    </ligand>
</feature>
<sequence>MRVRILPAAGAALALLLTAACGSGSGEPKLDPNKLTIYSAQHENLTKPWVEGFTKDTGIQVQVRQGKDSSMGNQIVQEGKRSPADVFLTENSPAITVVQNAGLLAKVDQSTLDQVQPQFRPSTGDWVGIGARSTVLVYNPSKISEADLPKSMLDLAKPEYAGKWGAALTGADFQAIVAGMLEAKGEKVTADWLAALKKNSKAYQNNIATMKAVNAGEVPMGIMYHYYWYRDQALTKEGSGNTKLHYFKNQDVGAFVSVSGGGVLKSSKRAADAQKFLAWITSPKGQKVLAESKSMEYAVGVDSPSDPALPPLDSLQAPKVDPFTLDGPKVIDLMTKAGIL</sequence>
<proteinExistence type="inferred from homology"/>
<evidence type="ECO:0000256" key="2">
    <source>
        <dbReference type="ARBA" id="ARBA00022496"/>
    </source>
</evidence>
<comment type="caution">
    <text evidence="6">The sequence shown here is derived from an EMBL/GenBank/DDBJ whole genome shotgun (WGS) entry which is preliminary data.</text>
</comment>
<keyword evidence="3 5" id="KW-0732">Signal</keyword>
<comment type="similarity">
    <text evidence="1">Belongs to the bacterial solute-binding protein 1 family.</text>
</comment>
<dbReference type="CDD" id="cd13543">
    <property type="entry name" value="PBP2_Fbp"/>
    <property type="match status" value="1"/>
</dbReference>
<evidence type="ECO:0000256" key="4">
    <source>
        <dbReference type="PIRSR" id="PIRSR002825-1"/>
    </source>
</evidence>